<comment type="function">
    <text evidence="11">ATP dependent phosphorylation of adenosine and other related nucleoside analogs to monophosphate derivatives.</text>
</comment>
<keyword evidence="5 11" id="KW-0808">Transferase</keyword>
<dbReference type="OrthoDB" id="432447at2759"/>
<dbReference type="Gene3D" id="3.40.1190.20">
    <property type="match status" value="1"/>
</dbReference>
<dbReference type="GO" id="GO:0006166">
    <property type="term" value="P:purine ribonucleoside salvage"/>
    <property type="evidence" value="ECO:0007669"/>
    <property type="project" value="UniProtKB-KW"/>
</dbReference>
<evidence type="ECO:0000256" key="11">
    <source>
        <dbReference type="RuleBase" id="RU368116"/>
    </source>
</evidence>
<dbReference type="InterPro" id="IPR002173">
    <property type="entry name" value="Carboh/pur_kinase_PfkB_CS"/>
</dbReference>
<dbReference type="PROSITE" id="PS00584">
    <property type="entry name" value="PFKB_KINASES_2"/>
    <property type="match status" value="1"/>
</dbReference>
<evidence type="ECO:0000313" key="13">
    <source>
        <dbReference type="EMBL" id="TNV77521.1"/>
    </source>
</evidence>
<comment type="catalytic activity">
    <reaction evidence="11">
        <text>adenosine + ATP = AMP + ADP + H(+)</text>
        <dbReference type="Rhea" id="RHEA:20824"/>
        <dbReference type="ChEBI" id="CHEBI:15378"/>
        <dbReference type="ChEBI" id="CHEBI:16335"/>
        <dbReference type="ChEBI" id="CHEBI:30616"/>
        <dbReference type="ChEBI" id="CHEBI:456215"/>
        <dbReference type="ChEBI" id="CHEBI:456216"/>
        <dbReference type="EC" id="2.7.1.20"/>
    </reaction>
</comment>
<gene>
    <name evidence="13" type="ORF">FGO68_gene17788</name>
</gene>
<evidence type="ECO:0000256" key="10">
    <source>
        <dbReference type="PIRSR" id="PIRSR601805-1"/>
    </source>
</evidence>
<evidence type="ECO:0000256" key="8">
    <source>
        <dbReference type="ARBA" id="ARBA00022777"/>
    </source>
</evidence>
<sequence length="349" mass="38339">MESQDLLLVAIENPLLDISLELENDDILKKYGLVHGQACLADATHQPLFTELWAHSDKLTIPGGSSLNSIRAAAHMLKDVAPGKTGFFGSIGKDEIGQTLQKELERNGVHGYFSVDEEAPTGSCAVLVHQKERTLCANLAACVKYKSEHLSSNLAVLEKTAFLYTSAFFITSNFEALQTYARFASEHDKPLGYNLSACFLIQFNTEKVNEILEHADYVFCNEDEAKCFADTNKLEYSNLKDVAVAISKWKKVNTKRPRISIITQGKDPILVAISKEGDDTVQREFPIPAIAKDLIVDTNGAGDSFVGGFLSQIVQGKDLETAIQAGIWLSGQVIQQNGCTFPDTNKFTQ</sequence>
<dbReference type="GO" id="GO:0004001">
    <property type="term" value="F:adenosine kinase activity"/>
    <property type="evidence" value="ECO:0007669"/>
    <property type="project" value="UniProtKB-UniRule"/>
</dbReference>
<evidence type="ECO:0000256" key="2">
    <source>
        <dbReference type="ARBA" id="ARBA00004801"/>
    </source>
</evidence>
<dbReference type="GO" id="GO:0005524">
    <property type="term" value="F:ATP binding"/>
    <property type="evidence" value="ECO:0007669"/>
    <property type="project" value="UniProtKB-UniRule"/>
</dbReference>
<dbReference type="EC" id="2.7.1.20" evidence="4 11"/>
<keyword evidence="14" id="KW-1185">Reference proteome</keyword>
<evidence type="ECO:0000256" key="6">
    <source>
        <dbReference type="ARBA" id="ARBA00022726"/>
    </source>
</evidence>
<evidence type="ECO:0000256" key="7">
    <source>
        <dbReference type="ARBA" id="ARBA00022741"/>
    </source>
</evidence>
<evidence type="ECO:0000256" key="9">
    <source>
        <dbReference type="ARBA" id="ARBA00022840"/>
    </source>
</evidence>
<dbReference type="PANTHER" id="PTHR45769:SF3">
    <property type="entry name" value="ADENOSINE KINASE"/>
    <property type="match status" value="1"/>
</dbReference>
<dbReference type="GO" id="GO:0005634">
    <property type="term" value="C:nucleus"/>
    <property type="evidence" value="ECO:0007669"/>
    <property type="project" value="TreeGrafter"/>
</dbReference>
<evidence type="ECO:0000256" key="4">
    <source>
        <dbReference type="ARBA" id="ARBA00012119"/>
    </source>
</evidence>
<dbReference type="GO" id="GO:0006144">
    <property type="term" value="P:purine nucleobase metabolic process"/>
    <property type="evidence" value="ECO:0007669"/>
    <property type="project" value="TreeGrafter"/>
</dbReference>
<organism evidence="13 14">
    <name type="scientific">Halteria grandinella</name>
    <dbReference type="NCBI Taxonomy" id="5974"/>
    <lineage>
        <taxon>Eukaryota</taxon>
        <taxon>Sar</taxon>
        <taxon>Alveolata</taxon>
        <taxon>Ciliophora</taxon>
        <taxon>Intramacronucleata</taxon>
        <taxon>Spirotrichea</taxon>
        <taxon>Stichotrichia</taxon>
        <taxon>Sporadotrichida</taxon>
        <taxon>Halteriidae</taxon>
        <taxon>Halteria</taxon>
    </lineage>
</organism>
<evidence type="ECO:0000259" key="12">
    <source>
        <dbReference type="Pfam" id="PF00294"/>
    </source>
</evidence>
<dbReference type="Gene3D" id="3.30.1110.10">
    <property type="match status" value="1"/>
</dbReference>
<evidence type="ECO:0000313" key="14">
    <source>
        <dbReference type="Proteomes" id="UP000785679"/>
    </source>
</evidence>
<dbReference type="UniPathway" id="UPA00588">
    <property type="reaction ID" value="UER00659"/>
</dbReference>
<keyword evidence="7 11" id="KW-0547">Nucleotide-binding</keyword>
<dbReference type="InterPro" id="IPR001805">
    <property type="entry name" value="Adenokinase"/>
</dbReference>
<dbReference type="PANTHER" id="PTHR45769">
    <property type="entry name" value="ADENOSINE KINASE"/>
    <property type="match status" value="1"/>
</dbReference>
<comment type="caution">
    <text evidence="13">The sequence shown here is derived from an EMBL/GenBank/DDBJ whole genome shotgun (WGS) entry which is preliminary data.</text>
</comment>
<proteinExistence type="inferred from homology"/>
<evidence type="ECO:0000256" key="3">
    <source>
        <dbReference type="ARBA" id="ARBA00010688"/>
    </source>
</evidence>
<keyword evidence="11" id="KW-0460">Magnesium</keyword>
<dbReference type="PRINTS" id="PR00989">
    <property type="entry name" value="ADENOKINASE"/>
</dbReference>
<dbReference type="Proteomes" id="UP000785679">
    <property type="component" value="Unassembled WGS sequence"/>
</dbReference>
<keyword evidence="8 11" id="KW-0418">Kinase</keyword>
<comment type="cofactor">
    <cofactor evidence="1 11">
        <name>Mg(2+)</name>
        <dbReference type="ChEBI" id="CHEBI:18420"/>
    </cofactor>
</comment>
<dbReference type="InterPro" id="IPR029056">
    <property type="entry name" value="Ribokinase-like"/>
</dbReference>
<dbReference type="AlphaFoldDB" id="A0A8J8NLM1"/>
<comment type="similarity">
    <text evidence="3 11">Belongs to the carbohydrate kinase PfkB family.</text>
</comment>
<dbReference type="GO" id="GO:0005829">
    <property type="term" value="C:cytosol"/>
    <property type="evidence" value="ECO:0007669"/>
    <property type="project" value="TreeGrafter"/>
</dbReference>
<comment type="pathway">
    <text evidence="2 11">Purine metabolism; AMP biosynthesis via salvage pathway; AMP from adenosine: step 1/1.</text>
</comment>
<accession>A0A8J8NLM1</accession>
<protein>
    <recommendedName>
        <fullName evidence="4 11">Adenosine kinase</fullName>
        <shortName evidence="11">AK</shortName>
        <ecNumber evidence="4 11">2.7.1.20</ecNumber>
    </recommendedName>
    <alternativeName>
        <fullName evidence="11">Adenosine 5'-phosphotransferase</fullName>
    </alternativeName>
</protein>
<dbReference type="EMBL" id="RRYP01011768">
    <property type="protein sequence ID" value="TNV77521.1"/>
    <property type="molecule type" value="Genomic_DNA"/>
</dbReference>
<feature type="active site" description="Proton acceptor" evidence="10">
    <location>
        <position position="303"/>
    </location>
</feature>
<dbReference type="GO" id="GO:0044209">
    <property type="term" value="P:AMP salvage"/>
    <property type="evidence" value="ECO:0007669"/>
    <property type="project" value="UniProtKB-UniRule"/>
</dbReference>
<reference evidence="13" key="1">
    <citation type="submission" date="2019-06" db="EMBL/GenBank/DDBJ databases">
        <authorList>
            <person name="Zheng W."/>
        </authorList>
    </citation>
    <scope>NUCLEOTIDE SEQUENCE</scope>
    <source>
        <strain evidence="13">QDHG01</strain>
    </source>
</reference>
<keyword evidence="9 11" id="KW-0067">ATP-binding</keyword>
<dbReference type="InterPro" id="IPR011611">
    <property type="entry name" value="PfkB_dom"/>
</dbReference>
<evidence type="ECO:0000256" key="5">
    <source>
        <dbReference type="ARBA" id="ARBA00022679"/>
    </source>
</evidence>
<feature type="domain" description="Carbohydrate kinase PfkB" evidence="12">
    <location>
        <begin position="61"/>
        <end position="342"/>
    </location>
</feature>
<dbReference type="Pfam" id="PF00294">
    <property type="entry name" value="PfkB"/>
    <property type="match status" value="1"/>
</dbReference>
<dbReference type="SUPFAM" id="SSF53613">
    <property type="entry name" value="Ribokinase-like"/>
    <property type="match status" value="1"/>
</dbReference>
<name>A0A8J8NLM1_HALGN</name>
<keyword evidence="6 11" id="KW-0660">Purine salvage</keyword>
<dbReference type="CDD" id="cd01168">
    <property type="entry name" value="adenosine_kinase"/>
    <property type="match status" value="1"/>
</dbReference>
<evidence type="ECO:0000256" key="1">
    <source>
        <dbReference type="ARBA" id="ARBA00001946"/>
    </source>
</evidence>